<evidence type="ECO:0000256" key="1">
    <source>
        <dbReference type="SAM" id="Coils"/>
    </source>
</evidence>
<reference evidence="3 4" key="1">
    <citation type="submission" date="2018-11" db="EMBL/GenBank/DDBJ databases">
        <authorList>
            <consortium name="Pathogen Informatics"/>
        </authorList>
    </citation>
    <scope>NUCLEOTIDE SEQUENCE [LARGE SCALE GENOMIC DNA]</scope>
</reference>
<sequence>MENAYRQTKFASNRAERVLVKEIDKLKRNQTKLAKYNIVKEEKQAIQLQLRGMNEKRSNVLKSIREITNQLQETDDELRYQRRNFQQLKERLRDLYQMKKELVESYNEERKEYKDWCTAKRNSGSFSLHPVDYGYPATYPSAHRSQAYDSAEEYPESFVTLRASLSLPARTADNDENTDKETSFVNVLKKKVSKKSTKKPCQKISHPVQMICLFKETGVPIPLTYREIEQTLKTVEELRQQYQEQTNIIVWEESDYQQLPSFSESTHTTDSAWNGSTDMSERGSTYGFMHVSSSTDFTSPVDEEPELLPPSTANDDGVAENLAGLALADEGIGSKSSTH</sequence>
<dbReference type="PANTHER" id="PTHR31027">
    <property type="entry name" value="NUCLEAR SEGREGATION PROTEIN BFR1"/>
    <property type="match status" value="1"/>
</dbReference>
<keyword evidence="1" id="KW-0175">Coiled coil</keyword>
<keyword evidence="4" id="KW-1185">Reference proteome</keyword>
<evidence type="ECO:0000313" key="4">
    <source>
        <dbReference type="Proteomes" id="UP000271098"/>
    </source>
</evidence>
<proteinExistence type="predicted"/>
<accession>A0A3P7QT13</accession>
<evidence type="ECO:0000256" key="2">
    <source>
        <dbReference type="SAM" id="MobiDB-lite"/>
    </source>
</evidence>
<name>A0A3P7QT13_9BILA</name>
<feature type="coiled-coil region" evidence="1">
    <location>
        <begin position="36"/>
        <end position="112"/>
    </location>
</feature>
<dbReference type="InterPro" id="IPR039604">
    <property type="entry name" value="Bfr1"/>
</dbReference>
<protein>
    <submittedName>
        <fullName evidence="3">Uncharacterized protein</fullName>
    </submittedName>
</protein>
<dbReference type="EMBL" id="UYRT01087584">
    <property type="protein sequence ID" value="VDN32719.1"/>
    <property type="molecule type" value="Genomic_DNA"/>
</dbReference>
<gene>
    <name evidence="3" type="ORF">GPUH_LOCUS18916</name>
</gene>
<dbReference type="AlphaFoldDB" id="A0A3P7QT13"/>
<dbReference type="OrthoDB" id="5820935at2759"/>
<dbReference type="Proteomes" id="UP000271098">
    <property type="component" value="Unassembled WGS sequence"/>
</dbReference>
<organism evidence="3 4">
    <name type="scientific">Gongylonema pulchrum</name>
    <dbReference type="NCBI Taxonomy" id="637853"/>
    <lineage>
        <taxon>Eukaryota</taxon>
        <taxon>Metazoa</taxon>
        <taxon>Ecdysozoa</taxon>
        <taxon>Nematoda</taxon>
        <taxon>Chromadorea</taxon>
        <taxon>Rhabditida</taxon>
        <taxon>Spirurina</taxon>
        <taxon>Spiruromorpha</taxon>
        <taxon>Spiruroidea</taxon>
        <taxon>Gongylonematidae</taxon>
        <taxon>Gongylonema</taxon>
    </lineage>
</organism>
<feature type="region of interest" description="Disordered" evidence="2">
    <location>
        <begin position="284"/>
        <end position="318"/>
    </location>
</feature>
<dbReference type="PANTHER" id="PTHR31027:SF2">
    <property type="entry name" value="LEBERCILIN DOMAIN-CONTAINING PROTEIN"/>
    <property type="match status" value="1"/>
</dbReference>
<evidence type="ECO:0000313" key="3">
    <source>
        <dbReference type="EMBL" id="VDN32719.1"/>
    </source>
</evidence>